<proteinExistence type="predicted"/>
<evidence type="ECO:0000313" key="3">
    <source>
        <dbReference type="Proteomes" id="UP000000466"/>
    </source>
</evidence>
<feature type="transmembrane region" description="Helical" evidence="1">
    <location>
        <begin position="122"/>
        <end position="153"/>
    </location>
</feature>
<feature type="transmembrane region" description="Helical" evidence="1">
    <location>
        <begin position="81"/>
        <end position="102"/>
    </location>
</feature>
<reference evidence="2 3" key="1">
    <citation type="journal article" date="2013" name="Genome Announc.">
        <title>Complete genome sequence of Simiduia agarivorans SA1(T), a marine bacterium able to degrade a variety of polysaccharides.</title>
        <authorList>
            <person name="Lin S.Y."/>
            <person name="Shieh W.Y."/>
            <person name="Chen J.S."/>
            <person name="Tang S.L."/>
        </authorList>
    </citation>
    <scope>NUCLEOTIDE SEQUENCE [LARGE SCALE GENOMIC DNA]</scope>
    <source>
        <strain evidence="3">DSM 21679 / JCM 13881 / BCRC 17597 / SA1</strain>
    </source>
</reference>
<dbReference type="RefSeq" id="WP_015047301.1">
    <property type="nucleotide sequence ID" value="NC_018868.3"/>
</dbReference>
<dbReference type="AlphaFoldDB" id="K4KYX8"/>
<dbReference type="EMBL" id="CP003746">
    <property type="protein sequence ID" value="AFU99137.1"/>
    <property type="molecule type" value="Genomic_DNA"/>
</dbReference>
<organism evidence="2 3">
    <name type="scientific">Simiduia agarivorans (strain DSM 21679 / JCM 13881 / BCRC 17597 / SA1)</name>
    <dbReference type="NCBI Taxonomy" id="1117647"/>
    <lineage>
        <taxon>Bacteria</taxon>
        <taxon>Pseudomonadati</taxon>
        <taxon>Pseudomonadota</taxon>
        <taxon>Gammaproteobacteria</taxon>
        <taxon>Cellvibrionales</taxon>
        <taxon>Cellvibrionaceae</taxon>
        <taxon>Simiduia</taxon>
    </lineage>
</organism>
<keyword evidence="3" id="KW-1185">Reference proteome</keyword>
<keyword evidence="1" id="KW-1133">Transmembrane helix</keyword>
<dbReference type="STRING" id="1117647.M5M_09770"/>
<keyword evidence="1" id="KW-0472">Membrane</keyword>
<gene>
    <name evidence="2" type="ordered locus">M5M_09770</name>
</gene>
<keyword evidence="1" id="KW-0812">Transmembrane</keyword>
<dbReference type="Proteomes" id="UP000000466">
    <property type="component" value="Chromosome"/>
</dbReference>
<evidence type="ECO:0000313" key="2">
    <source>
        <dbReference type="EMBL" id="AFU99137.1"/>
    </source>
</evidence>
<protein>
    <submittedName>
        <fullName evidence="2">Uncharacterized protein</fullName>
    </submittedName>
</protein>
<dbReference type="KEGG" id="saga:M5M_09770"/>
<feature type="transmembrane region" description="Helical" evidence="1">
    <location>
        <begin position="36"/>
        <end position="61"/>
    </location>
</feature>
<dbReference type="HOGENOM" id="CLU_769239_0_0_6"/>
<accession>K4KYX8</accession>
<name>K4KYX8_SIMAS</name>
<dbReference type="OrthoDB" id="6712223at2"/>
<sequence length="288" mass="32312">MDKPGFKLPHLPLTRWQNWREALHQRWHRLTGFQKFYLLALLALPLHGGTAALLAIAGLILDFWPRFVRLWESLAGKAAILLFYAVVANFAFASAAGLINQLTGVNADFLPYSLNTALLLNLPGYAFGISVLALVIIGLFFPLFLLAIFLLRLVGVSHQRLFRDIPYPVSTLCIRFVLSWLLIMQSADLFSQQEEPALEAARSERDINLVAVDTSGYERTISRLLSQFIYYFEAAEKSRCVLADGERAIELNDYQYLAISKDDVADYGLRYQVKACVSPGITLPQTGP</sequence>
<dbReference type="eggNOG" id="ENOG502ZCJR">
    <property type="taxonomic scope" value="Bacteria"/>
</dbReference>
<evidence type="ECO:0000256" key="1">
    <source>
        <dbReference type="SAM" id="Phobius"/>
    </source>
</evidence>